<organism evidence="2 3">
    <name type="scientific">Pochonia chlamydosporia 170</name>
    <dbReference type="NCBI Taxonomy" id="1380566"/>
    <lineage>
        <taxon>Eukaryota</taxon>
        <taxon>Fungi</taxon>
        <taxon>Dikarya</taxon>
        <taxon>Ascomycota</taxon>
        <taxon>Pezizomycotina</taxon>
        <taxon>Sordariomycetes</taxon>
        <taxon>Hypocreomycetidae</taxon>
        <taxon>Hypocreales</taxon>
        <taxon>Clavicipitaceae</taxon>
        <taxon>Pochonia</taxon>
    </lineage>
</organism>
<name>A0A179FY51_METCM</name>
<dbReference type="AlphaFoldDB" id="A0A179FY51"/>
<evidence type="ECO:0000313" key="3">
    <source>
        <dbReference type="Proteomes" id="UP000078397"/>
    </source>
</evidence>
<gene>
    <name evidence="2" type="ORF">VFPPC_15535</name>
</gene>
<feature type="region of interest" description="Disordered" evidence="1">
    <location>
        <begin position="82"/>
        <end position="115"/>
    </location>
</feature>
<evidence type="ECO:0000256" key="1">
    <source>
        <dbReference type="SAM" id="MobiDB-lite"/>
    </source>
</evidence>
<dbReference type="Proteomes" id="UP000078397">
    <property type="component" value="Unassembled WGS sequence"/>
</dbReference>
<dbReference type="KEGG" id="pchm:VFPPC_15535"/>
<feature type="compositionally biased region" description="Basic and acidic residues" evidence="1">
    <location>
        <begin position="87"/>
        <end position="98"/>
    </location>
</feature>
<accession>A0A179FY51</accession>
<dbReference type="EMBL" id="LSBJ02000002">
    <property type="protein sequence ID" value="OAQ70110.1"/>
    <property type="molecule type" value="Genomic_DNA"/>
</dbReference>
<proteinExistence type="predicted"/>
<evidence type="ECO:0000313" key="2">
    <source>
        <dbReference type="EMBL" id="OAQ70110.1"/>
    </source>
</evidence>
<reference evidence="2 3" key="1">
    <citation type="journal article" date="2016" name="PLoS Pathog.">
        <title>Biosynthesis of antibiotic leucinostatins in bio-control fungus Purpureocillium lilacinum and their inhibition on phytophthora revealed by genome mining.</title>
        <authorList>
            <person name="Wang G."/>
            <person name="Liu Z."/>
            <person name="Lin R."/>
            <person name="Li E."/>
            <person name="Mao Z."/>
            <person name="Ling J."/>
            <person name="Yang Y."/>
            <person name="Yin W.B."/>
            <person name="Xie B."/>
        </authorList>
    </citation>
    <scope>NUCLEOTIDE SEQUENCE [LARGE SCALE GENOMIC DNA]</scope>
    <source>
        <strain evidence="2">170</strain>
    </source>
</reference>
<comment type="caution">
    <text evidence="2">The sequence shown here is derived from an EMBL/GenBank/DDBJ whole genome shotgun (WGS) entry which is preliminary data.</text>
</comment>
<keyword evidence="3" id="KW-1185">Reference proteome</keyword>
<dbReference type="RefSeq" id="XP_018146647.1">
    <property type="nucleotide sequence ID" value="XM_018293288.1"/>
</dbReference>
<dbReference type="GeneID" id="28857282"/>
<sequence length="115" mass="13046">MFVASNSECARVAYLDVGHPPTLHIYGVDDLVSHDAWHQHIIRHQHYSKHQQHQLRVEEGYADHERWVFSSGRTTRRICLLSTSAGPKRDPSQIDPHHASTPTGPSEASLFPYLA</sequence>
<protein>
    <submittedName>
        <fullName evidence="2">Uncharacterized protein</fullName>
    </submittedName>
</protein>